<gene>
    <name evidence="2" type="ORF">FF38_09744</name>
</gene>
<feature type="domain" description="Telomere length regulation protein conserved" evidence="1">
    <location>
        <begin position="170"/>
        <end position="228"/>
    </location>
</feature>
<name>A0A0L0CT79_LUCCU</name>
<proteinExistence type="predicted"/>
<keyword evidence="3" id="KW-1185">Reference proteome</keyword>
<evidence type="ECO:0000259" key="1">
    <source>
        <dbReference type="Pfam" id="PF10193"/>
    </source>
</evidence>
<dbReference type="EMBL" id="JRES01000047">
    <property type="protein sequence ID" value="KNC34619.1"/>
    <property type="molecule type" value="Genomic_DNA"/>
</dbReference>
<dbReference type="STRING" id="7375.A0A0L0CT79"/>
<protein>
    <recommendedName>
        <fullName evidence="1">Telomere length regulation protein conserved domain-containing protein</fullName>
    </recommendedName>
</protein>
<feature type="non-terminal residue" evidence="2">
    <location>
        <position position="230"/>
    </location>
</feature>
<dbReference type="InterPro" id="IPR019337">
    <property type="entry name" value="Telomere_length_regulation_dom"/>
</dbReference>
<evidence type="ECO:0000313" key="2">
    <source>
        <dbReference type="EMBL" id="KNC34619.1"/>
    </source>
</evidence>
<dbReference type="Proteomes" id="UP000037069">
    <property type="component" value="Unassembled WGS sequence"/>
</dbReference>
<accession>A0A0L0CT79</accession>
<dbReference type="Gene3D" id="1.25.40.720">
    <property type="entry name" value="Telomere length regulation protein 2, C-terminal domain"/>
    <property type="match status" value="1"/>
</dbReference>
<dbReference type="InterPro" id="IPR038528">
    <property type="entry name" value="TEL2_C_sf"/>
</dbReference>
<dbReference type="Pfam" id="PF10193">
    <property type="entry name" value="Telomere_reg-2"/>
    <property type="match status" value="1"/>
</dbReference>
<organism evidence="2 3">
    <name type="scientific">Lucilia cuprina</name>
    <name type="common">Green bottle fly</name>
    <name type="synonym">Australian sheep blowfly</name>
    <dbReference type="NCBI Taxonomy" id="7375"/>
    <lineage>
        <taxon>Eukaryota</taxon>
        <taxon>Metazoa</taxon>
        <taxon>Ecdysozoa</taxon>
        <taxon>Arthropoda</taxon>
        <taxon>Hexapoda</taxon>
        <taxon>Insecta</taxon>
        <taxon>Pterygota</taxon>
        <taxon>Neoptera</taxon>
        <taxon>Endopterygota</taxon>
        <taxon>Diptera</taxon>
        <taxon>Brachycera</taxon>
        <taxon>Muscomorpha</taxon>
        <taxon>Oestroidea</taxon>
        <taxon>Calliphoridae</taxon>
        <taxon>Luciliinae</taxon>
        <taxon>Lucilia</taxon>
    </lineage>
</organism>
<sequence length="230" mass="25634">MSSAQPYDPYIPQTGSGESRTAAIQAEIDDTVGIMHAKEVSNVLLSDEKWDKWYFKVGEMSIANQQFLLTHGLFSFVKSPQFASILIKMNINVDAMTTACFNPPQSATILRALDGFWTGVDELDGSKGLDIEELTEDIDSQQVTQSLPLNTAAEPLMDSDDDDEEELRKPYFIKDLVKMLQSDEYNDHASALTYGANLVIQKSKFGSEVHQYSEELLKAACLLQDKFSSN</sequence>
<dbReference type="AlphaFoldDB" id="A0A0L0CT79"/>
<evidence type="ECO:0000313" key="3">
    <source>
        <dbReference type="Proteomes" id="UP000037069"/>
    </source>
</evidence>
<comment type="caution">
    <text evidence="2">The sequence shown here is derived from an EMBL/GenBank/DDBJ whole genome shotgun (WGS) entry which is preliminary data.</text>
</comment>
<reference evidence="2 3" key="1">
    <citation type="journal article" date="2015" name="Nat. Commun.">
        <title>Lucilia cuprina genome unlocks parasitic fly biology to underpin future interventions.</title>
        <authorList>
            <person name="Anstead C.A."/>
            <person name="Korhonen P.K."/>
            <person name="Young N.D."/>
            <person name="Hall R.S."/>
            <person name="Jex A.R."/>
            <person name="Murali S.C."/>
            <person name="Hughes D.S."/>
            <person name="Lee S.F."/>
            <person name="Perry T."/>
            <person name="Stroehlein A.J."/>
            <person name="Ansell B.R."/>
            <person name="Breugelmans B."/>
            <person name="Hofmann A."/>
            <person name="Qu J."/>
            <person name="Dugan S."/>
            <person name="Lee S.L."/>
            <person name="Chao H."/>
            <person name="Dinh H."/>
            <person name="Han Y."/>
            <person name="Doddapaneni H.V."/>
            <person name="Worley K.C."/>
            <person name="Muzny D.M."/>
            <person name="Ioannidis P."/>
            <person name="Waterhouse R.M."/>
            <person name="Zdobnov E.M."/>
            <person name="James P.J."/>
            <person name="Bagnall N.H."/>
            <person name="Kotze A.C."/>
            <person name="Gibbs R.A."/>
            <person name="Richards S."/>
            <person name="Batterham P."/>
            <person name="Gasser R.B."/>
        </authorList>
    </citation>
    <scope>NUCLEOTIDE SEQUENCE [LARGE SCALE GENOMIC DNA]</scope>
    <source>
        <strain evidence="2 3">LS</strain>
        <tissue evidence="2">Full body</tissue>
    </source>
</reference>